<accession>A0A0F9CY14</accession>
<proteinExistence type="predicted"/>
<sequence>MFVSSEIIEEARKHEDSCDMCRNGCDTANLQRHNSVVYGLLWLCRSCFKTVVHVNGRIY</sequence>
<comment type="caution">
    <text evidence="1">The sequence shown here is derived from an EMBL/GenBank/DDBJ whole genome shotgun (WGS) entry which is preliminary data.</text>
</comment>
<protein>
    <submittedName>
        <fullName evidence="1">Uncharacterized protein</fullName>
    </submittedName>
</protein>
<reference evidence="1" key="1">
    <citation type="journal article" date="2015" name="Nature">
        <title>Complex archaea that bridge the gap between prokaryotes and eukaryotes.</title>
        <authorList>
            <person name="Spang A."/>
            <person name="Saw J.H."/>
            <person name="Jorgensen S.L."/>
            <person name="Zaremba-Niedzwiedzka K."/>
            <person name="Martijn J."/>
            <person name="Lind A.E."/>
            <person name="van Eijk R."/>
            <person name="Schleper C."/>
            <person name="Guy L."/>
            <person name="Ettema T.J."/>
        </authorList>
    </citation>
    <scope>NUCLEOTIDE SEQUENCE</scope>
</reference>
<evidence type="ECO:0000313" key="1">
    <source>
        <dbReference type="EMBL" id="KKL04733.1"/>
    </source>
</evidence>
<dbReference type="EMBL" id="LAZR01044405">
    <property type="protein sequence ID" value="KKL04733.1"/>
    <property type="molecule type" value="Genomic_DNA"/>
</dbReference>
<organism evidence="1">
    <name type="scientific">marine sediment metagenome</name>
    <dbReference type="NCBI Taxonomy" id="412755"/>
    <lineage>
        <taxon>unclassified sequences</taxon>
        <taxon>metagenomes</taxon>
        <taxon>ecological metagenomes</taxon>
    </lineage>
</organism>
<dbReference type="AlphaFoldDB" id="A0A0F9CY14"/>
<gene>
    <name evidence="1" type="ORF">LCGC14_2613130</name>
</gene>
<name>A0A0F9CY14_9ZZZZ</name>